<evidence type="ECO:0000313" key="2">
    <source>
        <dbReference type="EMBL" id="EEC74343.1"/>
    </source>
</evidence>
<name>B8ALG5_ORYSI</name>
<accession>B8ALG5</accession>
<dbReference type="InterPro" id="IPR012871">
    <property type="entry name" value="DUF1668_ORYSA"/>
</dbReference>
<dbReference type="OMA" id="HKSLCHV"/>
<dbReference type="HOGENOM" id="CLU_445789_0_0_1"/>
<proteinExistence type="predicted"/>
<feature type="region of interest" description="Disordered" evidence="1">
    <location>
        <begin position="90"/>
        <end position="145"/>
    </location>
</feature>
<dbReference type="EMBL" id="CM000128">
    <property type="protein sequence ID" value="EEC74343.1"/>
    <property type="molecule type" value="Genomic_DNA"/>
</dbReference>
<protein>
    <submittedName>
        <fullName evidence="2">Uncharacterized protein</fullName>
    </submittedName>
</protein>
<organism evidence="2 3">
    <name type="scientific">Oryza sativa subsp. indica</name>
    <name type="common">Rice</name>
    <dbReference type="NCBI Taxonomy" id="39946"/>
    <lineage>
        <taxon>Eukaryota</taxon>
        <taxon>Viridiplantae</taxon>
        <taxon>Streptophyta</taxon>
        <taxon>Embryophyta</taxon>
        <taxon>Tracheophyta</taxon>
        <taxon>Spermatophyta</taxon>
        <taxon>Magnoliopsida</taxon>
        <taxon>Liliopsida</taxon>
        <taxon>Poales</taxon>
        <taxon>Poaceae</taxon>
        <taxon>BOP clade</taxon>
        <taxon>Oryzoideae</taxon>
        <taxon>Oryzeae</taxon>
        <taxon>Oryzinae</taxon>
        <taxon>Oryza</taxon>
        <taxon>Oryza sativa</taxon>
    </lineage>
</organism>
<feature type="compositionally biased region" description="Basic and acidic residues" evidence="1">
    <location>
        <begin position="122"/>
        <end position="138"/>
    </location>
</feature>
<sequence>MTEISFSSKSGQQPVEAGEVEVITIVAVVVEVVVVATAVVEVIVATSSSPPAQQWLRIIGRRRFFCVSMPVVAAGEKERNAHLLTFSASAGEARTRRGRRREREVETARRQRQHRRRRCRQRREGKAEAVRGDGDDARRRRGPPAHNLPVWAKLILREAHGQKQKCGNPKRKGKPEPPSQSRFATPIPAGPPLAPFPFSDRTALLRFSGISSLHLKMGLSRRAKNLIVDVPFQGAKWLRCVDLAGQLFGNTATPPPPTTIAHGSESAAMQEDYTSQTLVSDSCNPKKKAAGLKMERIRLPRPILKFRPALNEACRIDCFPFVDHKMFWVDHLGRPFLFEAETRLMDMLPCLHKPKSMPFSVFVPNADADNDYEHHRPGSSLFVMERVPEPEKGDVELSDQFEAFVCSNIFEGPWNCHLLRPPPFVSDRTCCFTYPKITSYAVVGSNICISHNSCNATYCLDTARNTWEVGNGNLPLYGKVVYVPELKLWFGFSTEARTMSPLAAADLSTMDSHSQPQLIGDWKEFDPPKGWLESHDPQLVNLGSGRFCIARFFRIVSMDDGEIIDRIEVFTGVEVLPVGHDGDGSGNTKLKLRMKKHKSLCHVSNGTVINDIF</sequence>
<dbReference type="AlphaFoldDB" id="B8ALG5"/>
<keyword evidence="3" id="KW-1185">Reference proteome</keyword>
<dbReference type="Pfam" id="PF07893">
    <property type="entry name" value="DUF1668"/>
    <property type="match status" value="1"/>
</dbReference>
<evidence type="ECO:0000313" key="3">
    <source>
        <dbReference type="Proteomes" id="UP000007015"/>
    </source>
</evidence>
<dbReference type="Proteomes" id="UP000007015">
    <property type="component" value="Chromosome 3"/>
</dbReference>
<gene>
    <name evidence="2" type="ORF">OsI_09641</name>
</gene>
<evidence type="ECO:0000256" key="1">
    <source>
        <dbReference type="SAM" id="MobiDB-lite"/>
    </source>
</evidence>
<dbReference type="PANTHER" id="PTHR33085">
    <property type="entry name" value="OS12G0113100 PROTEIN-RELATED"/>
    <property type="match status" value="1"/>
</dbReference>
<dbReference type="PANTHER" id="PTHR33085:SF129">
    <property type="entry name" value="OS04G0426500 PROTEIN"/>
    <property type="match status" value="1"/>
</dbReference>
<dbReference type="Gramene" id="BGIOSGA011617-TA">
    <property type="protein sequence ID" value="BGIOSGA011617-PA"/>
    <property type="gene ID" value="BGIOSGA011617"/>
</dbReference>
<reference evidence="2 3" key="1">
    <citation type="journal article" date="2005" name="PLoS Biol.">
        <title>The genomes of Oryza sativa: a history of duplications.</title>
        <authorList>
            <person name="Yu J."/>
            <person name="Wang J."/>
            <person name="Lin W."/>
            <person name="Li S."/>
            <person name="Li H."/>
            <person name="Zhou J."/>
            <person name="Ni P."/>
            <person name="Dong W."/>
            <person name="Hu S."/>
            <person name="Zeng C."/>
            <person name="Zhang J."/>
            <person name="Zhang Y."/>
            <person name="Li R."/>
            <person name="Xu Z."/>
            <person name="Li S."/>
            <person name="Li X."/>
            <person name="Zheng H."/>
            <person name="Cong L."/>
            <person name="Lin L."/>
            <person name="Yin J."/>
            <person name="Geng J."/>
            <person name="Li G."/>
            <person name="Shi J."/>
            <person name="Liu J."/>
            <person name="Lv H."/>
            <person name="Li J."/>
            <person name="Wang J."/>
            <person name="Deng Y."/>
            <person name="Ran L."/>
            <person name="Shi X."/>
            <person name="Wang X."/>
            <person name="Wu Q."/>
            <person name="Li C."/>
            <person name="Ren X."/>
            <person name="Wang J."/>
            <person name="Wang X."/>
            <person name="Li D."/>
            <person name="Liu D."/>
            <person name="Zhang X."/>
            <person name="Ji Z."/>
            <person name="Zhao W."/>
            <person name="Sun Y."/>
            <person name="Zhang Z."/>
            <person name="Bao J."/>
            <person name="Han Y."/>
            <person name="Dong L."/>
            <person name="Ji J."/>
            <person name="Chen P."/>
            <person name="Wu S."/>
            <person name="Liu J."/>
            <person name="Xiao Y."/>
            <person name="Bu D."/>
            <person name="Tan J."/>
            <person name="Yang L."/>
            <person name="Ye C."/>
            <person name="Zhang J."/>
            <person name="Xu J."/>
            <person name="Zhou Y."/>
            <person name="Yu Y."/>
            <person name="Zhang B."/>
            <person name="Zhuang S."/>
            <person name="Wei H."/>
            <person name="Liu B."/>
            <person name="Lei M."/>
            <person name="Yu H."/>
            <person name="Li Y."/>
            <person name="Xu H."/>
            <person name="Wei S."/>
            <person name="He X."/>
            <person name="Fang L."/>
            <person name="Zhang Z."/>
            <person name="Zhang Y."/>
            <person name="Huang X."/>
            <person name="Su Z."/>
            <person name="Tong W."/>
            <person name="Li J."/>
            <person name="Tong Z."/>
            <person name="Li S."/>
            <person name="Ye J."/>
            <person name="Wang L."/>
            <person name="Fang L."/>
            <person name="Lei T."/>
            <person name="Chen C."/>
            <person name="Chen H."/>
            <person name="Xu Z."/>
            <person name="Li H."/>
            <person name="Huang H."/>
            <person name="Zhang F."/>
            <person name="Xu H."/>
            <person name="Li N."/>
            <person name="Zhao C."/>
            <person name="Li S."/>
            <person name="Dong L."/>
            <person name="Huang Y."/>
            <person name="Li L."/>
            <person name="Xi Y."/>
            <person name="Qi Q."/>
            <person name="Li W."/>
            <person name="Zhang B."/>
            <person name="Hu W."/>
            <person name="Zhang Y."/>
            <person name="Tian X."/>
            <person name="Jiao Y."/>
            <person name="Liang X."/>
            <person name="Jin J."/>
            <person name="Gao L."/>
            <person name="Zheng W."/>
            <person name="Hao B."/>
            <person name="Liu S."/>
            <person name="Wang W."/>
            <person name="Yuan L."/>
            <person name="Cao M."/>
            <person name="McDermott J."/>
            <person name="Samudrala R."/>
            <person name="Wang J."/>
            <person name="Wong G.K."/>
            <person name="Yang H."/>
        </authorList>
    </citation>
    <scope>NUCLEOTIDE SEQUENCE [LARGE SCALE GENOMIC DNA]</scope>
    <source>
        <strain evidence="3">cv. 93-11</strain>
    </source>
</reference>
<feature type="compositionally biased region" description="Basic residues" evidence="1">
    <location>
        <begin position="110"/>
        <end position="121"/>
    </location>
</feature>
<feature type="region of interest" description="Disordered" evidence="1">
    <location>
        <begin position="161"/>
        <end position="194"/>
    </location>
</feature>